<dbReference type="OMA" id="TTAWICR"/>
<comment type="caution">
    <text evidence="3">The sequence shown here is derived from an EMBL/GenBank/DDBJ whole genome shotgun (WGS) entry which is preliminary data.</text>
</comment>
<reference evidence="3" key="1">
    <citation type="submission" date="2021-01" db="EMBL/GenBank/DDBJ databases">
        <authorList>
            <consortium name="Genoscope - CEA"/>
            <person name="William W."/>
        </authorList>
    </citation>
    <scope>NUCLEOTIDE SEQUENCE</scope>
</reference>
<sequence length="97" mass="10821">MQQKAKQFFATYGKLGIGVYFSISLVNYGIVYFALKQGVDMKQVGSKLGFDTAQGKWEQIETYGTPTAAYIIYKLMAPIKWPLVIGTTALICKKGRK</sequence>
<evidence type="ECO:0000313" key="4">
    <source>
        <dbReference type="Proteomes" id="UP000688137"/>
    </source>
</evidence>
<evidence type="ECO:0000256" key="1">
    <source>
        <dbReference type="SAM" id="Phobius"/>
    </source>
</evidence>
<accession>A0A8S1M9R2</accession>
<dbReference type="Proteomes" id="UP000688137">
    <property type="component" value="Unassembled WGS sequence"/>
</dbReference>
<dbReference type="PANTHER" id="PTHR21377">
    <property type="entry name" value="PROTEIN FAM210B, MITOCHONDRIAL"/>
    <property type="match status" value="1"/>
</dbReference>
<dbReference type="PANTHER" id="PTHR21377:SF0">
    <property type="entry name" value="PROTEIN FAM210B, MITOCHONDRIAL"/>
    <property type="match status" value="1"/>
</dbReference>
<dbReference type="AlphaFoldDB" id="A0A8S1M9R2"/>
<feature type="transmembrane region" description="Helical" evidence="1">
    <location>
        <begin position="71"/>
        <end position="92"/>
    </location>
</feature>
<keyword evidence="1" id="KW-1133">Transmembrane helix</keyword>
<evidence type="ECO:0000259" key="2">
    <source>
        <dbReference type="Pfam" id="PF06916"/>
    </source>
</evidence>
<gene>
    <name evidence="3" type="ORF">PPRIM_AZ9-3.1.T0520271</name>
</gene>
<organism evidence="3 4">
    <name type="scientific">Paramecium primaurelia</name>
    <dbReference type="NCBI Taxonomy" id="5886"/>
    <lineage>
        <taxon>Eukaryota</taxon>
        <taxon>Sar</taxon>
        <taxon>Alveolata</taxon>
        <taxon>Ciliophora</taxon>
        <taxon>Intramacronucleata</taxon>
        <taxon>Oligohymenophorea</taxon>
        <taxon>Peniculida</taxon>
        <taxon>Parameciidae</taxon>
        <taxon>Paramecium</taxon>
    </lineage>
</organism>
<name>A0A8S1M9R2_PARPR</name>
<dbReference type="InterPro" id="IPR045866">
    <property type="entry name" value="FAM210A/B-like"/>
</dbReference>
<proteinExistence type="predicted"/>
<dbReference type="GO" id="GO:0005739">
    <property type="term" value="C:mitochondrion"/>
    <property type="evidence" value="ECO:0007669"/>
    <property type="project" value="TreeGrafter"/>
</dbReference>
<dbReference type="EMBL" id="CAJJDM010000052">
    <property type="protein sequence ID" value="CAD8074425.1"/>
    <property type="molecule type" value="Genomic_DNA"/>
</dbReference>
<keyword evidence="1" id="KW-0812">Transmembrane</keyword>
<dbReference type="InterPro" id="IPR009688">
    <property type="entry name" value="FAM210A/B-like_dom"/>
</dbReference>
<evidence type="ECO:0000313" key="3">
    <source>
        <dbReference type="EMBL" id="CAD8074425.1"/>
    </source>
</evidence>
<dbReference type="Pfam" id="PF06916">
    <property type="entry name" value="FAM210A-B_dom"/>
    <property type="match status" value="1"/>
</dbReference>
<keyword evidence="4" id="KW-1185">Reference proteome</keyword>
<feature type="domain" description="DUF1279" evidence="2">
    <location>
        <begin position="3"/>
        <end position="89"/>
    </location>
</feature>
<feature type="transmembrane region" description="Helical" evidence="1">
    <location>
        <begin position="12"/>
        <end position="35"/>
    </location>
</feature>
<keyword evidence="1" id="KW-0472">Membrane</keyword>
<protein>
    <recommendedName>
        <fullName evidence="2">DUF1279 domain-containing protein</fullName>
    </recommendedName>
</protein>